<accession>A0AB73T2X6</accession>
<dbReference type="RefSeq" id="WP_109626896.1">
    <property type="nucleotide sequence ID" value="NZ_JANKBI010000007.1"/>
</dbReference>
<proteinExistence type="predicted"/>
<dbReference type="PANTHER" id="PTHR43649">
    <property type="entry name" value="ARABINOSE-BINDING PROTEIN-RELATED"/>
    <property type="match status" value="1"/>
</dbReference>
<dbReference type="InterPro" id="IPR050490">
    <property type="entry name" value="Bact_solute-bd_prot1"/>
</dbReference>
<feature type="chain" id="PRO_5044501119" evidence="1">
    <location>
        <begin position="28"/>
        <end position="455"/>
    </location>
</feature>
<evidence type="ECO:0000313" key="2">
    <source>
        <dbReference type="EMBL" id="PWJ75108.1"/>
    </source>
</evidence>
<protein>
    <submittedName>
        <fullName evidence="2">Carbohydrate ABC transporter substrate-binding protein (CUT1 family)</fullName>
    </submittedName>
</protein>
<dbReference type="SUPFAM" id="SSF53850">
    <property type="entry name" value="Periplasmic binding protein-like II"/>
    <property type="match status" value="1"/>
</dbReference>
<keyword evidence="3" id="KW-1185">Reference proteome</keyword>
<dbReference type="Proteomes" id="UP000245412">
    <property type="component" value="Unassembled WGS sequence"/>
</dbReference>
<name>A0AB73T2X6_9FIRM</name>
<dbReference type="AlphaFoldDB" id="A0AB73T2X6"/>
<dbReference type="Pfam" id="PF01547">
    <property type="entry name" value="SBP_bac_1"/>
    <property type="match status" value="1"/>
</dbReference>
<gene>
    <name evidence="2" type="ORF">C7383_107115</name>
</gene>
<keyword evidence="1" id="KW-0732">Signal</keyword>
<dbReference type="Gene3D" id="3.40.190.10">
    <property type="entry name" value="Periplasmic binding protein-like II"/>
    <property type="match status" value="2"/>
</dbReference>
<dbReference type="InterPro" id="IPR006059">
    <property type="entry name" value="SBP"/>
</dbReference>
<sequence length="455" mass="50322">MRLRKLCALALTGMLALSAFPMNSVEAKGEKLNADDMDIPAILENTEEDGTVNVYHWWTAGGEKDAIESVVQGFSDAYGEIKAKSNAIPGGAGGAMVMKVKVLQQAGKSPETFQAHPGQEIEPYLNSDLLLNLNQVWDYANLAERALPGLEDLCTASDGNKYIVPIGIHKSNVIFYNIHVFEKYGIEIPDHENITWDEFWSICDQLAAAMPDGEYPLDLGDRKGWPACQVFEDIMLGTDPQIYEDFINGNYNVEDVTNVLSTYAKMMNYVAPDHSSRDWYETSGQVVAGTYAMQIMGAWMQPLMTSMGQVYGEDYGVFTFPGTDGWFGMCVDGFVVSNDSADVEGGLRWAYNVSTNEVQKSFSGLKESISPYNDTPDETYGELTLKFKNELTAEDTKVFPSFTHGTALPWSAATSLQTQIQEFATSSDYDAEYFANKIVNILKEAGVKGEWNLVD</sequence>
<evidence type="ECO:0000256" key="1">
    <source>
        <dbReference type="SAM" id="SignalP"/>
    </source>
</evidence>
<evidence type="ECO:0000313" key="3">
    <source>
        <dbReference type="Proteomes" id="UP000245412"/>
    </source>
</evidence>
<comment type="caution">
    <text evidence="2">The sequence shown here is derived from an EMBL/GenBank/DDBJ whole genome shotgun (WGS) entry which is preliminary data.</text>
</comment>
<reference evidence="2 3" key="1">
    <citation type="submission" date="2018-05" db="EMBL/GenBank/DDBJ databases">
        <authorList>
            <person name="Goeker M."/>
            <person name="Huntemann M."/>
            <person name="Clum A."/>
            <person name="Pillay M."/>
            <person name="Palaniappan K."/>
            <person name="Varghese N."/>
            <person name="Mikhailova N."/>
            <person name="Stamatis D."/>
            <person name="Reddy T."/>
            <person name="Daum C."/>
            <person name="Shapiro N."/>
            <person name="Ivanova N."/>
            <person name="Kyrpides N."/>
            <person name="Woyke T."/>
        </authorList>
    </citation>
    <scope>NUCLEOTIDE SEQUENCE [LARGE SCALE GENOMIC DNA]</scope>
    <source>
        <strain evidence="2 3">DSM 26524</strain>
    </source>
</reference>
<organism evidence="2 3">
    <name type="scientific">Murimonas intestini</name>
    <dbReference type="NCBI Taxonomy" id="1337051"/>
    <lineage>
        <taxon>Bacteria</taxon>
        <taxon>Bacillati</taxon>
        <taxon>Bacillota</taxon>
        <taxon>Clostridia</taxon>
        <taxon>Lachnospirales</taxon>
        <taxon>Lachnospiraceae</taxon>
        <taxon>Murimonas</taxon>
    </lineage>
</organism>
<dbReference type="EMBL" id="QGGY01000007">
    <property type="protein sequence ID" value="PWJ75108.1"/>
    <property type="molecule type" value="Genomic_DNA"/>
</dbReference>
<feature type="signal peptide" evidence="1">
    <location>
        <begin position="1"/>
        <end position="27"/>
    </location>
</feature>